<dbReference type="InterPro" id="IPR051453">
    <property type="entry name" value="MBL_Glyoxalase_II"/>
</dbReference>
<dbReference type="GO" id="GO:0016787">
    <property type="term" value="F:hydrolase activity"/>
    <property type="evidence" value="ECO:0007669"/>
    <property type="project" value="UniProtKB-KW"/>
</dbReference>
<dbReference type="GO" id="GO:0046872">
    <property type="term" value="F:metal ion binding"/>
    <property type="evidence" value="ECO:0007669"/>
    <property type="project" value="UniProtKB-KW"/>
</dbReference>
<proteinExistence type="predicted"/>
<evidence type="ECO:0000256" key="3">
    <source>
        <dbReference type="ARBA" id="ARBA00022801"/>
    </source>
</evidence>
<evidence type="ECO:0000313" key="6">
    <source>
        <dbReference type="EMBL" id="MCJ8501870.1"/>
    </source>
</evidence>
<comment type="caution">
    <text evidence="6">The sequence shown here is derived from an EMBL/GenBank/DDBJ whole genome shotgun (WGS) entry which is preliminary data.</text>
</comment>
<dbReference type="Gene3D" id="3.60.15.10">
    <property type="entry name" value="Ribonuclease Z/Hydroxyacylglutathione hydrolase-like"/>
    <property type="match status" value="1"/>
</dbReference>
<gene>
    <name evidence="6" type="ORF">MRX98_14900</name>
</gene>
<feature type="domain" description="Metallo-beta-lactamase" evidence="5">
    <location>
        <begin position="12"/>
        <end position="172"/>
    </location>
</feature>
<reference evidence="6" key="1">
    <citation type="submission" date="2022-04" db="EMBL/GenBank/DDBJ databases">
        <title>Desulfatitalea alkaliphila sp. nov., a novel anaerobic sulfate-reducing bacterium isolated from terrestrial mud volcano, Taman Peninsula, Russia.</title>
        <authorList>
            <person name="Khomyakova M.A."/>
            <person name="Merkel A.Y."/>
            <person name="Slobodkin A.I."/>
        </authorList>
    </citation>
    <scope>NUCLEOTIDE SEQUENCE</scope>
    <source>
        <strain evidence="6">M08but</strain>
    </source>
</reference>
<dbReference type="InterPro" id="IPR001279">
    <property type="entry name" value="Metallo-B-lactamas"/>
</dbReference>
<comment type="cofactor">
    <cofactor evidence="1">
        <name>Zn(2+)</name>
        <dbReference type="ChEBI" id="CHEBI:29105"/>
    </cofactor>
</comment>
<keyword evidence="7" id="KW-1185">Reference proteome</keyword>
<dbReference type="Pfam" id="PF00753">
    <property type="entry name" value="Lactamase_B"/>
    <property type="match status" value="1"/>
</dbReference>
<keyword evidence="3" id="KW-0378">Hydrolase</keyword>
<dbReference type="CDD" id="cd06262">
    <property type="entry name" value="metallo-hydrolase-like_MBL-fold"/>
    <property type="match status" value="1"/>
</dbReference>
<keyword evidence="2" id="KW-0479">Metal-binding</keyword>
<keyword evidence="4" id="KW-0862">Zinc</keyword>
<dbReference type="InterPro" id="IPR036866">
    <property type="entry name" value="RibonucZ/Hydroxyglut_hydro"/>
</dbReference>
<dbReference type="SMART" id="SM00849">
    <property type="entry name" value="Lactamase_B"/>
    <property type="match status" value="1"/>
</dbReference>
<name>A0AA41UJF6_9BACT</name>
<accession>A0AA41UJF6</accession>
<dbReference type="PANTHER" id="PTHR46233:SF3">
    <property type="entry name" value="HYDROXYACYLGLUTATHIONE HYDROLASE GLOC"/>
    <property type="match status" value="1"/>
</dbReference>
<evidence type="ECO:0000256" key="2">
    <source>
        <dbReference type="ARBA" id="ARBA00022723"/>
    </source>
</evidence>
<dbReference type="PANTHER" id="PTHR46233">
    <property type="entry name" value="HYDROXYACYLGLUTATHIONE HYDROLASE GLOC"/>
    <property type="match status" value="1"/>
</dbReference>
<organism evidence="6 7">
    <name type="scientific">Desulfatitalea alkaliphila</name>
    <dbReference type="NCBI Taxonomy" id="2929485"/>
    <lineage>
        <taxon>Bacteria</taxon>
        <taxon>Pseudomonadati</taxon>
        <taxon>Thermodesulfobacteriota</taxon>
        <taxon>Desulfobacteria</taxon>
        <taxon>Desulfobacterales</taxon>
        <taxon>Desulfosarcinaceae</taxon>
        <taxon>Desulfatitalea</taxon>
    </lineage>
</organism>
<dbReference type="Proteomes" id="UP001165427">
    <property type="component" value="Unassembled WGS sequence"/>
</dbReference>
<evidence type="ECO:0000259" key="5">
    <source>
        <dbReference type="SMART" id="SM00849"/>
    </source>
</evidence>
<sequence length="203" mass="22196">MHLTFKAVGPWSVNSYVLTCPATGHSILIDPGGEPDTLSKMVQGSRPQAILITHGHPDHIGALAEMRQRLKVPVLAHPDNAGRSPVTADRPLADGEGIVVGDHRLRVYHAPGHTADQVCFAVENDCHVIVGDTIFEGGPGKTWSPEDFRTTLTTLKTVVLPWSDDTICYPGHGPFFRLGDKRAAIEDFLERDHGDFYGDAEWE</sequence>
<evidence type="ECO:0000256" key="4">
    <source>
        <dbReference type="ARBA" id="ARBA00022833"/>
    </source>
</evidence>
<protein>
    <submittedName>
        <fullName evidence="6">MBL fold metallo-hydrolase</fullName>
    </submittedName>
</protein>
<dbReference type="EMBL" id="JALJRB010000018">
    <property type="protein sequence ID" value="MCJ8501870.1"/>
    <property type="molecule type" value="Genomic_DNA"/>
</dbReference>
<dbReference type="RefSeq" id="WP_246911189.1">
    <property type="nucleotide sequence ID" value="NZ_JALJRB010000018.1"/>
</dbReference>
<dbReference type="SUPFAM" id="SSF56281">
    <property type="entry name" value="Metallo-hydrolase/oxidoreductase"/>
    <property type="match status" value="1"/>
</dbReference>
<evidence type="ECO:0000256" key="1">
    <source>
        <dbReference type="ARBA" id="ARBA00001947"/>
    </source>
</evidence>
<evidence type="ECO:0000313" key="7">
    <source>
        <dbReference type="Proteomes" id="UP001165427"/>
    </source>
</evidence>
<dbReference type="AlphaFoldDB" id="A0AA41UJF6"/>